<evidence type="ECO:0000313" key="2">
    <source>
        <dbReference type="EMBL" id="SUZ64806.1"/>
    </source>
</evidence>
<dbReference type="InterPro" id="IPR050553">
    <property type="entry name" value="Thioredoxin_ResA/DsbE_sf"/>
</dbReference>
<organism evidence="2">
    <name type="scientific">marine metagenome</name>
    <dbReference type="NCBI Taxonomy" id="408172"/>
    <lineage>
        <taxon>unclassified sequences</taxon>
        <taxon>metagenomes</taxon>
        <taxon>ecological metagenomes</taxon>
    </lineage>
</organism>
<dbReference type="Pfam" id="PF08534">
    <property type="entry name" value="Redoxin"/>
    <property type="match status" value="1"/>
</dbReference>
<name>A0A381PCU1_9ZZZZ</name>
<feature type="domain" description="Redoxin" evidence="1">
    <location>
        <begin position="18"/>
        <end position="143"/>
    </location>
</feature>
<proteinExistence type="predicted"/>
<evidence type="ECO:0000259" key="1">
    <source>
        <dbReference type="Pfam" id="PF08534"/>
    </source>
</evidence>
<dbReference type="AlphaFoldDB" id="A0A381PCU1"/>
<gene>
    <name evidence="2" type="ORF">METZ01_LOCUS17660</name>
</gene>
<accession>A0A381PCU1</accession>
<dbReference type="GO" id="GO:0016491">
    <property type="term" value="F:oxidoreductase activity"/>
    <property type="evidence" value="ECO:0007669"/>
    <property type="project" value="InterPro"/>
</dbReference>
<dbReference type="InterPro" id="IPR036249">
    <property type="entry name" value="Thioredoxin-like_sf"/>
</dbReference>
<reference evidence="2" key="1">
    <citation type="submission" date="2018-05" db="EMBL/GenBank/DDBJ databases">
        <authorList>
            <person name="Lanie J.A."/>
            <person name="Ng W.-L."/>
            <person name="Kazmierczak K.M."/>
            <person name="Andrzejewski T.M."/>
            <person name="Davidsen T.M."/>
            <person name="Wayne K.J."/>
            <person name="Tettelin H."/>
            <person name="Glass J.I."/>
            <person name="Rusch D."/>
            <person name="Podicherti R."/>
            <person name="Tsui H.-C.T."/>
            <person name="Winkler M.E."/>
        </authorList>
    </citation>
    <scope>NUCLEOTIDE SEQUENCE</scope>
</reference>
<dbReference type="Gene3D" id="3.40.30.10">
    <property type="entry name" value="Glutaredoxin"/>
    <property type="match status" value="1"/>
</dbReference>
<dbReference type="InterPro" id="IPR013740">
    <property type="entry name" value="Redoxin"/>
</dbReference>
<protein>
    <recommendedName>
        <fullName evidence="1">Redoxin domain-containing protein</fullName>
    </recommendedName>
</protein>
<sequence>MFIIQASANTLDHGLLIGSTAPPVSLESLSGSGFVHSRDILKEQPMVLVFFSSENDLSLKMVSDLHQIKAGMKNTDIQYYLVNVFEDQAYLKSFVTNQVYTIPVIMDRYGTALKMFRSDLVPITVVINRGGKVSYYKQGYDDDEILNLIVHLRSIK</sequence>
<dbReference type="PANTHER" id="PTHR42852:SF17">
    <property type="entry name" value="THIOREDOXIN-LIKE PROTEIN HI_1115"/>
    <property type="match status" value="1"/>
</dbReference>
<dbReference type="PANTHER" id="PTHR42852">
    <property type="entry name" value="THIOL:DISULFIDE INTERCHANGE PROTEIN DSBE"/>
    <property type="match status" value="1"/>
</dbReference>
<dbReference type="EMBL" id="UINC01000943">
    <property type="protein sequence ID" value="SUZ64806.1"/>
    <property type="molecule type" value="Genomic_DNA"/>
</dbReference>
<dbReference type="SUPFAM" id="SSF52833">
    <property type="entry name" value="Thioredoxin-like"/>
    <property type="match status" value="1"/>
</dbReference>